<name>A0A3D0KKZ8_9GAMM</name>
<dbReference type="CDD" id="cd00397">
    <property type="entry name" value="DNA_BRE_C"/>
    <property type="match status" value="1"/>
</dbReference>
<dbReference type="InterPro" id="IPR011010">
    <property type="entry name" value="DNA_brk_join_enz"/>
</dbReference>
<accession>A0A3D0KKZ8</accession>
<dbReference type="EMBL" id="DOTR01000105">
    <property type="protein sequence ID" value="HCA04227.1"/>
    <property type="molecule type" value="Genomic_DNA"/>
</dbReference>
<proteinExistence type="predicted"/>
<dbReference type="GO" id="GO:0003677">
    <property type="term" value="F:DNA binding"/>
    <property type="evidence" value="ECO:0007669"/>
    <property type="project" value="InterPro"/>
</dbReference>
<dbReference type="InterPro" id="IPR013762">
    <property type="entry name" value="Integrase-like_cat_sf"/>
</dbReference>
<dbReference type="AlphaFoldDB" id="A0A3D0KKZ8"/>
<gene>
    <name evidence="2" type="ORF">DEO68_19140</name>
</gene>
<protein>
    <recommendedName>
        <fullName evidence="3">Tyr recombinase domain-containing protein</fullName>
    </recommendedName>
</protein>
<dbReference type="SUPFAM" id="SSF56349">
    <property type="entry name" value="DNA breaking-rejoining enzymes"/>
    <property type="match status" value="1"/>
</dbReference>
<comment type="caution">
    <text evidence="2">The sequence shown here is derived from an EMBL/GenBank/DDBJ whole genome shotgun (WGS) entry which is preliminary data.</text>
</comment>
<dbReference type="GO" id="GO:0015074">
    <property type="term" value="P:DNA integration"/>
    <property type="evidence" value="ECO:0007669"/>
    <property type="project" value="InterPro"/>
</dbReference>
<dbReference type="GO" id="GO:0006310">
    <property type="term" value="P:DNA recombination"/>
    <property type="evidence" value="ECO:0007669"/>
    <property type="project" value="UniProtKB-KW"/>
</dbReference>
<dbReference type="Gene3D" id="1.10.443.10">
    <property type="entry name" value="Intergrase catalytic core"/>
    <property type="match status" value="1"/>
</dbReference>
<sequence>MALLNAERLLSEWKEGSHALIQDPQINDTRFILDSALGNALTRTKQWNHKDVAALIERFFEWRKETQRPVSKQQARDRINRVLTALNSVPGMQAVLMPEPIAVHRPSALPTTPRSFSLSEQMMALERHLLPWCRKHQDIDAWLMLLAIRLMTRLGMSETVMLGTLAMLSQKHISGRELAIPSSPNAQWPDDGHYRITLHDDVWIPLRALTTRMKHKETNAWLCTSGKNTDSLNYKDRRNQLRQRLKASIKQCLTELRSHPDSHAWPAVRHWSSVVSASRYVNVMRGIPPLWSTLLRQYPLPTCTPVPLLAQHNEAHQYTPGACMGRLPNRVSKHNQTPAPIPATDSTTRPAGAYSFSTQHLPIDWQRRAKNLLQQFLADTARLHPTKVVAKKHDAPMQALLTRYEKRLARLIGHRGHYLDWILQFLYHQLRSQGNKLSTARTLLSRLTPITMLLHDAVLDLSDWDDDVVLELHMEAQSGTQWSARTRENFIKSFRQFMQFCQHFGMLEDVSLPKKRSGSLAPSVLRTRILSPDHMQLLWRTLTHHVPPGDPRQMMGLVIALGFYGGLRASEVEALTLNSVVFSATNEQGDRNCWVEILGGKTAAARRRVALHVMAPPSVIHCMYEWVKTRQAECSSWSLAETALFGPRHSPQAYVRKSLIQPVIEWMRYMLGEDIDFHGLRHAAVSWTLLRLHAAQHHTFRDALQHKYHWMFQPAPLQTILEYFCGAEGLDTLSRGTLLLQVTKWIGHREPGTLIENYAHTLGLIHSDILAPKTKLTG</sequence>
<evidence type="ECO:0008006" key="3">
    <source>
        <dbReference type="Google" id="ProtNLM"/>
    </source>
</evidence>
<organism evidence="2">
    <name type="scientific">Halomonas campaniensis</name>
    <dbReference type="NCBI Taxonomy" id="213554"/>
    <lineage>
        <taxon>Bacteria</taxon>
        <taxon>Pseudomonadati</taxon>
        <taxon>Pseudomonadota</taxon>
        <taxon>Gammaproteobacteria</taxon>
        <taxon>Oceanospirillales</taxon>
        <taxon>Halomonadaceae</taxon>
        <taxon>Halomonas</taxon>
    </lineage>
</organism>
<keyword evidence="1" id="KW-0233">DNA recombination</keyword>
<evidence type="ECO:0000313" key="2">
    <source>
        <dbReference type="EMBL" id="HCA04227.1"/>
    </source>
</evidence>
<evidence type="ECO:0000256" key="1">
    <source>
        <dbReference type="ARBA" id="ARBA00023172"/>
    </source>
</evidence>
<reference evidence="2" key="1">
    <citation type="journal article" date="2018" name="Nat. Biotechnol.">
        <title>A standardized bacterial taxonomy based on genome phylogeny substantially revises the tree of life.</title>
        <authorList>
            <person name="Parks D.H."/>
            <person name="Chuvochina M."/>
            <person name="Waite D.W."/>
            <person name="Rinke C."/>
            <person name="Skarshewski A."/>
            <person name="Chaumeil P.A."/>
            <person name="Hugenholtz P."/>
        </authorList>
    </citation>
    <scope>NUCLEOTIDE SEQUENCE [LARGE SCALE GENOMIC DNA]</scope>
    <source>
        <strain evidence="2">UBA11284</strain>
    </source>
</reference>